<evidence type="ECO:0000256" key="1">
    <source>
        <dbReference type="SAM" id="Phobius"/>
    </source>
</evidence>
<dbReference type="PROSITE" id="PS50948">
    <property type="entry name" value="PAN"/>
    <property type="match status" value="1"/>
</dbReference>
<dbReference type="GO" id="GO:0004674">
    <property type="term" value="F:protein serine/threonine kinase activity"/>
    <property type="evidence" value="ECO:0000318"/>
    <property type="project" value="GO_Central"/>
</dbReference>
<feature type="domain" description="Protein kinase" evidence="2">
    <location>
        <begin position="119"/>
        <end position="216"/>
    </location>
</feature>
<gene>
    <name evidence="4" type="ordered locus">MTR_7g056653</name>
</gene>
<organism evidence="4 6">
    <name type="scientific">Medicago truncatula</name>
    <name type="common">Barrel medic</name>
    <name type="synonym">Medicago tribuloides</name>
    <dbReference type="NCBI Taxonomy" id="3880"/>
    <lineage>
        <taxon>Eukaryota</taxon>
        <taxon>Viridiplantae</taxon>
        <taxon>Streptophyta</taxon>
        <taxon>Embryophyta</taxon>
        <taxon>Tracheophyta</taxon>
        <taxon>Spermatophyta</taxon>
        <taxon>Magnoliopsida</taxon>
        <taxon>eudicotyledons</taxon>
        <taxon>Gunneridae</taxon>
        <taxon>Pentapetalae</taxon>
        <taxon>rosids</taxon>
        <taxon>fabids</taxon>
        <taxon>Fabales</taxon>
        <taxon>Fabaceae</taxon>
        <taxon>Papilionoideae</taxon>
        <taxon>50 kb inversion clade</taxon>
        <taxon>NPAAA clade</taxon>
        <taxon>Hologalegina</taxon>
        <taxon>IRL clade</taxon>
        <taxon>Trifolieae</taxon>
        <taxon>Medicago</taxon>
    </lineage>
</organism>
<reference evidence="4 6" key="2">
    <citation type="journal article" date="2014" name="BMC Genomics">
        <title>An improved genome release (version Mt4.0) for the model legume Medicago truncatula.</title>
        <authorList>
            <person name="Tang H."/>
            <person name="Krishnakumar V."/>
            <person name="Bidwell S."/>
            <person name="Rosen B."/>
            <person name="Chan A."/>
            <person name="Zhou S."/>
            <person name="Gentzbittel L."/>
            <person name="Childs K.L."/>
            <person name="Yandell M."/>
            <person name="Gundlach H."/>
            <person name="Mayer K.F."/>
            <person name="Schwartz D.C."/>
            <person name="Town C.D."/>
        </authorList>
    </citation>
    <scope>GENOME REANNOTATION</scope>
    <source>
        <strain evidence="4">A17</strain>
        <strain evidence="5 6">cv. Jemalong A17</strain>
    </source>
</reference>
<dbReference type="GO" id="GO:0005886">
    <property type="term" value="C:plasma membrane"/>
    <property type="evidence" value="ECO:0000318"/>
    <property type="project" value="GO_Central"/>
</dbReference>
<feature type="domain" description="Apple" evidence="3">
    <location>
        <begin position="1"/>
        <end position="64"/>
    </location>
</feature>
<keyword evidence="4" id="KW-0418">Kinase</keyword>
<reference evidence="4 6" key="1">
    <citation type="journal article" date="2011" name="Nature">
        <title>The Medicago genome provides insight into the evolution of rhizobial symbioses.</title>
        <authorList>
            <person name="Young N.D."/>
            <person name="Debelle F."/>
            <person name="Oldroyd G.E."/>
            <person name="Geurts R."/>
            <person name="Cannon S.B."/>
            <person name="Udvardi M.K."/>
            <person name="Benedito V.A."/>
            <person name="Mayer K.F."/>
            <person name="Gouzy J."/>
            <person name="Schoof H."/>
            <person name="Van de Peer Y."/>
            <person name="Proost S."/>
            <person name="Cook D.R."/>
            <person name="Meyers B.C."/>
            <person name="Spannagl M."/>
            <person name="Cheung F."/>
            <person name="De Mita S."/>
            <person name="Krishnakumar V."/>
            <person name="Gundlach H."/>
            <person name="Zhou S."/>
            <person name="Mudge J."/>
            <person name="Bharti A.K."/>
            <person name="Murray J.D."/>
            <person name="Naoumkina M.A."/>
            <person name="Rosen B."/>
            <person name="Silverstein K.A."/>
            <person name="Tang H."/>
            <person name="Rombauts S."/>
            <person name="Zhao P.X."/>
            <person name="Zhou P."/>
            <person name="Barbe V."/>
            <person name="Bardou P."/>
            <person name="Bechner M."/>
            <person name="Bellec A."/>
            <person name="Berger A."/>
            <person name="Berges H."/>
            <person name="Bidwell S."/>
            <person name="Bisseling T."/>
            <person name="Choisne N."/>
            <person name="Couloux A."/>
            <person name="Denny R."/>
            <person name="Deshpande S."/>
            <person name="Dai X."/>
            <person name="Doyle J.J."/>
            <person name="Dudez A.M."/>
            <person name="Farmer A.D."/>
            <person name="Fouteau S."/>
            <person name="Franken C."/>
            <person name="Gibelin C."/>
            <person name="Gish J."/>
            <person name="Goldstein S."/>
            <person name="Gonzalez A.J."/>
            <person name="Green P.J."/>
            <person name="Hallab A."/>
            <person name="Hartog M."/>
            <person name="Hua A."/>
            <person name="Humphray S.J."/>
            <person name="Jeong D.H."/>
            <person name="Jing Y."/>
            <person name="Jocker A."/>
            <person name="Kenton S.M."/>
            <person name="Kim D.J."/>
            <person name="Klee K."/>
            <person name="Lai H."/>
            <person name="Lang C."/>
            <person name="Lin S."/>
            <person name="Macmil S.L."/>
            <person name="Magdelenat G."/>
            <person name="Matthews L."/>
            <person name="McCorrison J."/>
            <person name="Monaghan E.L."/>
            <person name="Mun J.H."/>
            <person name="Najar F.Z."/>
            <person name="Nicholson C."/>
            <person name="Noirot C."/>
            <person name="O'Bleness M."/>
            <person name="Paule C.R."/>
            <person name="Poulain J."/>
            <person name="Prion F."/>
            <person name="Qin B."/>
            <person name="Qu C."/>
            <person name="Retzel E.F."/>
            <person name="Riddle C."/>
            <person name="Sallet E."/>
            <person name="Samain S."/>
            <person name="Samson N."/>
            <person name="Sanders I."/>
            <person name="Saurat O."/>
            <person name="Scarpelli C."/>
            <person name="Schiex T."/>
            <person name="Segurens B."/>
            <person name="Severin A.J."/>
            <person name="Sherrier D.J."/>
            <person name="Shi R."/>
            <person name="Sims S."/>
            <person name="Singer S.R."/>
            <person name="Sinharoy S."/>
            <person name="Sterck L."/>
            <person name="Viollet A."/>
            <person name="Wang B.B."/>
            <person name="Wang K."/>
            <person name="Wang M."/>
            <person name="Wang X."/>
            <person name="Warfsmann J."/>
            <person name="Weissenbach J."/>
            <person name="White D.D."/>
            <person name="White J.D."/>
            <person name="Wiley G.B."/>
            <person name="Wincker P."/>
            <person name="Xing Y."/>
            <person name="Yang L."/>
            <person name="Yao Z."/>
            <person name="Ying F."/>
            <person name="Zhai J."/>
            <person name="Zhou L."/>
            <person name="Zuber A."/>
            <person name="Denarie J."/>
            <person name="Dixon R.A."/>
            <person name="May G.D."/>
            <person name="Schwartz D.C."/>
            <person name="Rogers J."/>
            <person name="Quetier F."/>
            <person name="Town C.D."/>
            <person name="Roe B.A."/>
        </authorList>
    </citation>
    <scope>NUCLEOTIDE SEQUENCE [LARGE SCALE GENOMIC DNA]</scope>
    <source>
        <strain evidence="4">A17</strain>
        <strain evidence="5 6">cv. Jemalong A17</strain>
    </source>
</reference>
<dbReference type="EnsemblPlants" id="KEH22741">
    <property type="protein sequence ID" value="KEH22741"/>
    <property type="gene ID" value="MTR_7g056653"/>
</dbReference>
<sequence length="216" mass="24076">MVKVPAFAEALAVTPDICRSLCLENCSCLAYSHDSVIGCMSWTGKLLDIQQLQSGGLDLYVRTAYAELDRGRNKTLIIVSTVIIGTLLIVICAYIMWRRTRNHPAKLWHSAKSARKKNNKAFQQFNKGGSSDVCSSDDVIGEMSQGKLQDGQEIAVKRLSRASGQGLEEFMNEVMVISKLQHRNLVRLFGCCVEGDEKMLMYEDMPNKTLDAFIFG</sequence>
<protein>
    <submittedName>
        <fullName evidence="4">S-locus lectin kinase family protein</fullName>
    </submittedName>
</protein>
<dbReference type="Proteomes" id="UP000002051">
    <property type="component" value="Unassembled WGS sequence"/>
</dbReference>
<dbReference type="Gene3D" id="3.30.200.20">
    <property type="entry name" value="Phosphorylase Kinase, domain 1"/>
    <property type="match status" value="1"/>
</dbReference>
<dbReference type="GO" id="GO:0007165">
    <property type="term" value="P:signal transduction"/>
    <property type="evidence" value="ECO:0000318"/>
    <property type="project" value="GO_Central"/>
</dbReference>
<keyword evidence="1" id="KW-0472">Membrane</keyword>
<keyword evidence="6" id="KW-1185">Reference proteome</keyword>
<dbReference type="PANTHER" id="PTHR32444">
    <property type="entry name" value="BULB-TYPE LECTIN DOMAIN-CONTAINING PROTEIN"/>
    <property type="match status" value="1"/>
</dbReference>
<dbReference type="GO" id="GO:0005524">
    <property type="term" value="F:ATP binding"/>
    <property type="evidence" value="ECO:0007669"/>
    <property type="project" value="InterPro"/>
</dbReference>
<dbReference type="Pfam" id="PF08276">
    <property type="entry name" value="PAN_2"/>
    <property type="match status" value="1"/>
</dbReference>
<dbReference type="InterPro" id="IPR001245">
    <property type="entry name" value="Ser-Thr/Tyr_kinase_cat_dom"/>
</dbReference>
<dbReference type="PANTHER" id="PTHR32444:SF198">
    <property type="entry name" value="BULB-TYPE LECTIN DOMAIN-CONTAINING PROTEIN"/>
    <property type="match status" value="1"/>
</dbReference>
<keyword evidence="4" id="KW-0808">Transferase</keyword>
<keyword evidence="1" id="KW-0812">Transmembrane</keyword>
<keyword evidence="1" id="KW-1133">Transmembrane helix</keyword>
<evidence type="ECO:0000313" key="4">
    <source>
        <dbReference type="EMBL" id="KEH22741.1"/>
    </source>
</evidence>
<dbReference type="HOGENOM" id="CLU_1478746_0_0_1"/>
<evidence type="ECO:0000259" key="2">
    <source>
        <dbReference type="PROSITE" id="PS50011"/>
    </source>
</evidence>
<dbReference type="EMBL" id="CM001223">
    <property type="protein sequence ID" value="KEH22741.1"/>
    <property type="molecule type" value="Genomic_DNA"/>
</dbReference>
<dbReference type="CDD" id="cd01098">
    <property type="entry name" value="PAN_AP_plant"/>
    <property type="match status" value="1"/>
</dbReference>
<dbReference type="PROSITE" id="PS50011">
    <property type="entry name" value="PROTEIN_KINASE_DOM"/>
    <property type="match status" value="1"/>
</dbReference>
<feature type="transmembrane region" description="Helical" evidence="1">
    <location>
        <begin position="76"/>
        <end position="97"/>
    </location>
</feature>
<dbReference type="InterPro" id="IPR000719">
    <property type="entry name" value="Prot_kinase_dom"/>
</dbReference>
<accession>A0A072TZY0</accession>
<evidence type="ECO:0000313" key="6">
    <source>
        <dbReference type="Proteomes" id="UP000002051"/>
    </source>
</evidence>
<dbReference type="Pfam" id="PF07714">
    <property type="entry name" value="PK_Tyr_Ser-Thr"/>
    <property type="match status" value="1"/>
</dbReference>
<dbReference type="AlphaFoldDB" id="A0A072TZY0"/>
<proteinExistence type="predicted"/>
<dbReference type="InterPro" id="IPR003609">
    <property type="entry name" value="Pan_app"/>
</dbReference>
<name>A0A072TZY0_MEDTR</name>
<dbReference type="FunFam" id="3.30.200.20:FF:000924">
    <property type="entry name" value="Uncharacterized protein"/>
    <property type="match status" value="1"/>
</dbReference>
<dbReference type="SUPFAM" id="SSF56112">
    <property type="entry name" value="Protein kinase-like (PK-like)"/>
    <property type="match status" value="1"/>
</dbReference>
<reference evidence="5" key="3">
    <citation type="submission" date="2015-04" db="UniProtKB">
        <authorList>
            <consortium name="EnsemblPlants"/>
        </authorList>
    </citation>
    <scope>IDENTIFICATION</scope>
    <source>
        <strain evidence="5">cv. Jemalong A17</strain>
    </source>
</reference>
<dbReference type="InterPro" id="IPR011009">
    <property type="entry name" value="Kinase-like_dom_sf"/>
</dbReference>
<evidence type="ECO:0000259" key="3">
    <source>
        <dbReference type="PROSITE" id="PS50948"/>
    </source>
</evidence>
<dbReference type="GO" id="GO:0006955">
    <property type="term" value="P:immune response"/>
    <property type="evidence" value="ECO:0000318"/>
    <property type="project" value="GO_Central"/>
</dbReference>
<evidence type="ECO:0000313" key="5">
    <source>
        <dbReference type="EnsemblPlants" id="KEH22741"/>
    </source>
</evidence>